<gene>
    <name evidence="1" type="ORF">rCG_61435</name>
</gene>
<protein>
    <submittedName>
        <fullName evidence="1">RCG61435</fullName>
    </submittedName>
</protein>
<proteinExistence type="predicted"/>
<evidence type="ECO:0000313" key="1">
    <source>
        <dbReference type="EMBL" id="EDM03060.1"/>
    </source>
</evidence>
<dbReference type="AlphaFoldDB" id="A6HAK5"/>
<dbReference type="Proteomes" id="UP000234681">
    <property type="component" value="Chromosome 6"/>
</dbReference>
<accession>A6HAK5</accession>
<reference evidence="2" key="1">
    <citation type="submission" date="2005-09" db="EMBL/GenBank/DDBJ databases">
        <authorList>
            <person name="Mural R.J."/>
            <person name="Li P.W."/>
            <person name="Adams M.D."/>
            <person name="Amanatides P.G."/>
            <person name="Baden-Tillson H."/>
            <person name="Barnstead M."/>
            <person name="Chin S.H."/>
            <person name="Dew I."/>
            <person name="Evans C.A."/>
            <person name="Ferriera S."/>
            <person name="Flanigan M."/>
            <person name="Fosler C."/>
            <person name="Glodek A."/>
            <person name="Gu Z."/>
            <person name="Holt R.A."/>
            <person name="Jennings D."/>
            <person name="Kraft C.L."/>
            <person name="Lu F."/>
            <person name="Nguyen T."/>
            <person name="Nusskern D.R."/>
            <person name="Pfannkoch C.M."/>
            <person name="Sitter C."/>
            <person name="Sutton G.G."/>
            <person name="Venter J.C."/>
            <person name="Wang Z."/>
            <person name="Woodage T."/>
            <person name="Zheng X.H."/>
            <person name="Zhong F."/>
        </authorList>
    </citation>
    <scope>NUCLEOTIDE SEQUENCE [LARGE SCALE GENOMIC DNA]</scope>
    <source>
        <strain>BN</strain>
        <strain evidence="2">Sprague-Dawley</strain>
    </source>
</reference>
<evidence type="ECO:0000313" key="2">
    <source>
        <dbReference type="Proteomes" id="UP000234681"/>
    </source>
</evidence>
<sequence length="78" mass="8520">MPRSPKDHREPRQSCLLASALTPEHMRTFLSSQTSLGCSDHTGLSACFDTPTSANPPKVHTARVFPSGSACCLRRLEH</sequence>
<organism evidence="1 2">
    <name type="scientific">Rattus norvegicus</name>
    <name type="common">Rat</name>
    <dbReference type="NCBI Taxonomy" id="10116"/>
    <lineage>
        <taxon>Eukaryota</taxon>
        <taxon>Metazoa</taxon>
        <taxon>Chordata</taxon>
        <taxon>Craniata</taxon>
        <taxon>Vertebrata</taxon>
        <taxon>Euteleostomi</taxon>
        <taxon>Mammalia</taxon>
        <taxon>Eutheria</taxon>
        <taxon>Euarchontoglires</taxon>
        <taxon>Glires</taxon>
        <taxon>Rodentia</taxon>
        <taxon>Myomorpha</taxon>
        <taxon>Muroidea</taxon>
        <taxon>Muridae</taxon>
        <taxon>Murinae</taxon>
        <taxon>Rattus</taxon>
    </lineage>
</organism>
<name>A6HAK5_RAT</name>
<dbReference type="EMBL" id="CH473947">
    <property type="protein sequence ID" value="EDM03060.1"/>
    <property type="molecule type" value="Genomic_DNA"/>
</dbReference>